<reference evidence="7" key="1">
    <citation type="journal article" date="2024" name="Toxins">
        <title>Genome Sequence Analysis of Native Xenorhabdus Strains Isolated from Entomopathogenic Nematodes in Argentina.</title>
        <authorList>
            <person name="Palma L."/>
            <person name="Frizzo L."/>
            <person name="Kaiser S."/>
            <person name="Berry C."/>
            <person name="Caballero P."/>
            <person name="Bode H.B."/>
            <person name="Del Valle E.E."/>
        </authorList>
    </citation>
    <scope>NUCLEOTIDE SEQUENCE [LARGE SCALE GENOMIC DNA]</scope>
    <source>
        <strain evidence="7">Reich</strain>
    </source>
</reference>
<keyword evidence="3" id="KW-0843">Virulence</keyword>
<dbReference type="InterPro" id="IPR028994">
    <property type="entry name" value="Integrin_alpha_N"/>
</dbReference>
<feature type="domain" description="Insecticide toxin TcdB middle/N-terminal" evidence="5">
    <location>
        <begin position="649"/>
        <end position="810"/>
    </location>
</feature>
<keyword evidence="7" id="KW-1185">Reference proteome</keyword>
<evidence type="ECO:0000256" key="3">
    <source>
        <dbReference type="ARBA" id="ARBA00023026"/>
    </source>
</evidence>
<evidence type="ECO:0000313" key="7">
    <source>
        <dbReference type="Proteomes" id="UP001271640"/>
    </source>
</evidence>
<proteinExistence type="predicted"/>
<keyword evidence="2" id="KW-0964">Secreted</keyword>
<comment type="subcellular location">
    <subcellularLocation>
        <location evidence="1">Secreted</location>
    </subcellularLocation>
</comment>
<dbReference type="Pfam" id="PF03534">
    <property type="entry name" value="SpvB"/>
    <property type="match status" value="1"/>
</dbReference>
<sequence>MQKSQDITIAAPSLPKGGGAIQGIGESLTTGGSNGMVTLSLPLPISSGRGTAPALSLTYSSGSGNGAFGMGWQSAPMAISLRTSHGVPRYEGNDTFLSPMGDVMHIAPNEQGKPDIRITNLLQGVMLDESWQVTRYQPRIIHDFSQLEYWQPVQNRTQKPFWVIFSPEGQVHLFGKNVHARVANPADDSQIAQWLLEETVTPTGEHVYYQYRAEDDTGCGETEKGQHPLSGAQRYLMQVHYGNITPQASLFALDKALPANDQWLFHLVFDYGERASSLYDVPAFQATSGNWPVRQDCFSRFEYGFEIRTRRLCRQVLMFHQLKALAGEDTAPETPALVSRLMLAYDLSHCASTLVSARQVAHENDGTPVTLPPLALDYQRLDTTSLMAWQPMPQLDKFNPLQPYQFVDLYGEGLPGILYQDSPHTWWYRSPMRDTSAEARDAVAYGEIKPLPQIPAQQNNTSLMDINGDGKLDWVVTAAGVNGYHTLAPNGQWSPFVPLSALPIEYFHPQAQLADLTGAGLADLVMIGPRSVRLYANQQTGWKKGNTVIQSDGMTLPIPGADERKLVAFADMLGSGQQHLVEIAADGVMCWPNLGHGRFGHPIRLAGLTVSAKNFNPDQVYLADIDGSGTTDILYVHSTYLELFINESGNQFAAPVRINLPEDVRFDRTCQLHIADTQGLGVSSVILTVPHMTVQHWRLDMTEYKPGLLNTINNNMGAETTLFYRSSAQFWLDEKHQAENVGRSVTSYLPFPIHVLWRTEVQDEITGNRLTSEQDYAHGTWDGREREFRGFGRVRQKDSDQLAQATHSSVTGPLSPAITINWFATGIHAVDTLLADEFWHGDKQAFPPFTCRFTHFDPDKEQDVTLVPSTEEAYWLHRALKGQPLHSEVYGDDGTAQAGTPYTVMDSRPQVRLLTGLPGNSPTVWPSVIEQRTWQYERIADDPQCHQQVVLNSDCYGFPRETVDIAYPRRPKPSVSPYPDTLPETLFDSSYDDQQQQLRLTRQRQRYHHLTDTEYQVLGLPDVVRSDAWVYPAERIPREGFTLEDLLTENSLIAPGTPLTYLGHQRVAYTSPEENPTRQALVAYTETAVFDEVALQAFDDSLSPEALEKTLTEAGYLRVPRPFNTGAESVVWVARQGYTDYGGAEAFYRPVAQRATVQIGKNAIDWDTHYCAVIRMQDAAGLYTNAAYDYRFLTPVQITDANDNRQHITLNALGQVSSSRFWGTEAGTPQGYTPPKECPFTPPSSVEEALGLKPNLPVASCMVYAPLSWMPLAHTSQESMAGFTWQALLDAGVVTEDKRVCALGFRRWQQRQGIVRDGQALTASREPVHVLALTTDRYDTDPEQQLRKSVTYSDGFGRLLQSAVYHASGEAWQRAADGSLITDAKGKPVVAHTPTRWAVSGRTEYDGKGQPVRTYQPFFLDAWQYLSDDSARQDLYADTHCYDPVGREWQVITAKGGLRRTLFTPWFVVSEDENDTLAETPPSA</sequence>
<accession>A0ABU4SQ18</accession>
<name>A0ABU4SQ18_9GAMM</name>
<dbReference type="Proteomes" id="UP001271640">
    <property type="component" value="Unassembled WGS sequence"/>
</dbReference>
<dbReference type="InterPro" id="IPR003284">
    <property type="entry name" value="Sal_SpvB"/>
</dbReference>
<dbReference type="SUPFAM" id="SSF69318">
    <property type="entry name" value="Integrin alpha N-terminal domain"/>
    <property type="match status" value="1"/>
</dbReference>
<evidence type="ECO:0000256" key="1">
    <source>
        <dbReference type="ARBA" id="ARBA00004613"/>
    </source>
</evidence>
<dbReference type="Pfam" id="PF12255">
    <property type="entry name" value="TcdB_toxin_midC"/>
    <property type="match status" value="1"/>
</dbReference>
<dbReference type="EMBL" id="VCDP01000069">
    <property type="protein sequence ID" value="MDX8000669.1"/>
    <property type="molecule type" value="Genomic_DNA"/>
</dbReference>
<dbReference type="InterPro" id="IPR022045">
    <property type="entry name" value="TcdB_toxin_mid/N"/>
</dbReference>
<organism evidence="6 7">
    <name type="scientific">Xenorhabdus littoralis</name>
    <dbReference type="NCBI Taxonomy" id="2582835"/>
    <lineage>
        <taxon>Bacteria</taxon>
        <taxon>Pseudomonadati</taxon>
        <taxon>Pseudomonadota</taxon>
        <taxon>Gammaproteobacteria</taxon>
        <taxon>Enterobacterales</taxon>
        <taxon>Morganellaceae</taxon>
        <taxon>Xenorhabdus</taxon>
    </lineage>
</organism>
<dbReference type="InterPro" id="IPR022044">
    <property type="entry name" value="TcdB_toxin_mid/C"/>
</dbReference>
<feature type="domain" description="Insecticide toxin TcdB middle/C-terminal" evidence="4">
    <location>
        <begin position="875"/>
        <end position="1020"/>
    </location>
</feature>
<evidence type="ECO:0000313" key="6">
    <source>
        <dbReference type="EMBL" id="MDX8000669.1"/>
    </source>
</evidence>
<gene>
    <name evidence="6" type="ORF">FE394_16080</name>
</gene>
<protein>
    <submittedName>
        <fullName evidence="6">Virulence protein</fullName>
    </submittedName>
</protein>
<evidence type="ECO:0000256" key="2">
    <source>
        <dbReference type="ARBA" id="ARBA00022525"/>
    </source>
</evidence>
<evidence type="ECO:0000259" key="5">
    <source>
        <dbReference type="Pfam" id="PF12256"/>
    </source>
</evidence>
<dbReference type="PRINTS" id="PR01341">
    <property type="entry name" value="SALSPVBPROT"/>
</dbReference>
<evidence type="ECO:0000259" key="4">
    <source>
        <dbReference type="Pfam" id="PF12255"/>
    </source>
</evidence>
<comment type="caution">
    <text evidence="6">The sequence shown here is derived from an EMBL/GenBank/DDBJ whole genome shotgun (WGS) entry which is preliminary data.</text>
</comment>
<dbReference type="Pfam" id="PF12256">
    <property type="entry name" value="TcdB_toxin_midN"/>
    <property type="match status" value="1"/>
</dbReference>